<dbReference type="GO" id="GO:0005739">
    <property type="term" value="C:mitochondrion"/>
    <property type="evidence" value="ECO:0007669"/>
    <property type="project" value="TreeGrafter"/>
</dbReference>
<evidence type="ECO:0000259" key="3">
    <source>
        <dbReference type="Pfam" id="PF00561"/>
    </source>
</evidence>
<dbReference type="SUPFAM" id="SSF53474">
    <property type="entry name" value="alpha/beta-Hydrolases"/>
    <property type="match status" value="1"/>
</dbReference>
<feature type="domain" description="AB hydrolase-1" evidence="3">
    <location>
        <begin position="87"/>
        <end position="344"/>
    </location>
</feature>
<name>A0AA35RTC2_GEOBA</name>
<dbReference type="Pfam" id="PF00561">
    <property type="entry name" value="Abhydrolase_1"/>
    <property type="match status" value="1"/>
</dbReference>
<dbReference type="PRINTS" id="PR00111">
    <property type="entry name" value="ABHYDROLASE"/>
</dbReference>
<evidence type="ECO:0000256" key="2">
    <source>
        <dbReference type="SAM" id="MobiDB-lite"/>
    </source>
</evidence>
<dbReference type="InterPro" id="IPR000073">
    <property type="entry name" value="AB_hydrolase_1"/>
</dbReference>
<protein>
    <submittedName>
        <fullName evidence="4">(Lyso)-N-acylphosphatidylethanolamine lipase</fullName>
    </submittedName>
</protein>
<organism evidence="4 5">
    <name type="scientific">Geodia barretti</name>
    <name type="common">Barrett's horny sponge</name>
    <dbReference type="NCBI Taxonomy" id="519541"/>
    <lineage>
        <taxon>Eukaryota</taxon>
        <taxon>Metazoa</taxon>
        <taxon>Porifera</taxon>
        <taxon>Demospongiae</taxon>
        <taxon>Heteroscleromorpha</taxon>
        <taxon>Tetractinellida</taxon>
        <taxon>Astrophorina</taxon>
        <taxon>Geodiidae</taxon>
        <taxon>Geodia</taxon>
    </lineage>
</organism>
<dbReference type="Gene3D" id="3.40.50.1820">
    <property type="entry name" value="alpha/beta hydrolase"/>
    <property type="match status" value="1"/>
</dbReference>
<dbReference type="AlphaFoldDB" id="A0AA35RTC2"/>
<dbReference type="GO" id="GO:0055088">
    <property type="term" value="P:lipid homeostasis"/>
    <property type="evidence" value="ECO:0007669"/>
    <property type="project" value="TreeGrafter"/>
</dbReference>
<feature type="region of interest" description="Disordered" evidence="2">
    <location>
        <begin position="361"/>
        <end position="391"/>
    </location>
</feature>
<proteinExistence type="inferred from homology"/>
<dbReference type="PANTHER" id="PTHR42886:SF29">
    <property type="entry name" value="PUMMELIG, ISOFORM A"/>
    <property type="match status" value="1"/>
</dbReference>
<dbReference type="EMBL" id="CASHTH010001506">
    <property type="protein sequence ID" value="CAI8016216.1"/>
    <property type="molecule type" value="Genomic_DNA"/>
</dbReference>
<keyword evidence="5" id="KW-1185">Reference proteome</keyword>
<reference evidence="4" key="1">
    <citation type="submission" date="2023-03" db="EMBL/GenBank/DDBJ databases">
        <authorList>
            <person name="Steffen K."/>
            <person name="Cardenas P."/>
        </authorList>
    </citation>
    <scope>NUCLEOTIDE SEQUENCE</scope>
</reference>
<dbReference type="GO" id="GO:0052689">
    <property type="term" value="F:carboxylic ester hydrolase activity"/>
    <property type="evidence" value="ECO:0007669"/>
    <property type="project" value="TreeGrafter"/>
</dbReference>
<comment type="caution">
    <text evidence="4">The sequence shown here is derived from an EMBL/GenBank/DDBJ whole genome shotgun (WGS) entry which is preliminary data.</text>
</comment>
<dbReference type="InterPro" id="IPR029058">
    <property type="entry name" value="AB_hydrolase_fold"/>
</dbReference>
<gene>
    <name evidence="4" type="ORF">GBAR_LOCUS9960</name>
</gene>
<evidence type="ECO:0000256" key="1">
    <source>
        <dbReference type="ARBA" id="ARBA00038097"/>
    </source>
</evidence>
<evidence type="ECO:0000313" key="5">
    <source>
        <dbReference type="Proteomes" id="UP001174909"/>
    </source>
</evidence>
<accession>A0AA35RTC2</accession>
<evidence type="ECO:0000313" key="4">
    <source>
        <dbReference type="EMBL" id="CAI8016216.1"/>
    </source>
</evidence>
<dbReference type="GO" id="GO:0006654">
    <property type="term" value="P:phosphatidic acid biosynthetic process"/>
    <property type="evidence" value="ECO:0007669"/>
    <property type="project" value="TreeGrafter"/>
</dbReference>
<dbReference type="Proteomes" id="UP001174909">
    <property type="component" value="Unassembled WGS sequence"/>
</dbReference>
<dbReference type="PANTHER" id="PTHR42886">
    <property type="entry name" value="RE40534P-RELATED"/>
    <property type="match status" value="1"/>
</dbReference>
<sequence>MARSTESVLESLQSTRVPINGRQSLWSRLLDWLPSWKPTSETLLEQAEADVLKSVSSPHTDLYVPIHKEAVIRTFEVEPTQPIPGAYPLVMIHGFGAGFLQFYKNLDHLHSQRRLLALDVPGFGRSTRVSFSSDPAAVENEMVAHLETWRRVLGLEKFILLGHSLGAFLACSYCLRHPERVQHLILVDPWGISPPLSEEEMKKKFPFLAKRFWQMVGRLKPFDPVRMAGPWGSDVIQRTRPDLSRNFGDSFMNYVYHCNVQRPTGEEAFYHMQYMYGWAKRPMLPRLAQTLDPRVPLTLILGQRSWMKAVSDGRCVGEAISELRPQSYVAVHRVSGAGHHVHADQPGVFNDLVNKTCSLADSGGDVEPETVSGTETPEWDPARPTSHADLE</sequence>
<dbReference type="GO" id="GO:0042171">
    <property type="term" value="F:lysophosphatidic acid acyltransferase activity"/>
    <property type="evidence" value="ECO:0007669"/>
    <property type="project" value="TreeGrafter"/>
</dbReference>
<comment type="similarity">
    <text evidence="1">Belongs to the peptidase S33 family. ABHD4/ABHD5 subfamily.</text>
</comment>